<dbReference type="GO" id="GO:0046872">
    <property type="term" value="F:metal ion binding"/>
    <property type="evidence" value="ECO:0007669"/>
    <property type="project" value="UniProtKB-KW"/>
</dbReference>
<reference evidence="7 8" key="1">
    <citation type="submission" date="2019-09" db="EMBL/GenBank/DDBJ databases">
        <title>Genomes of Cryomorphaceae.</title>
        <authorList>
            <person name="Bowman J.P."/>
        </authorList>
    </citation>
    <scope>NUCLEOTIDE SEQUENCE [LARGE SCALE GENOMIC DNA]</scope>
    <source>
        <strain evidence="7 8">KCTC 52047</strain>
    </source>
</reference>
<protein>
    <submittedName>
        <fullName evidence="7">Polyprenyl synthetase family protein</fullName>
    </submittedName>
</protein>
<evidence type="ECO:0000256" key="5">
    <source>
        <dbReference type="ARBA" id="ARBA00022842"/>
    </source>
</evidence>
<proteinExistence type="inferred from homology"/>
<evidence type="ECO:0000313" key="8">
    <source>
        <dbReference type="Proteomes" id="UP000435357"/>
    </source>
</evidence>
<comment type="similarity">
    <text evidence="2 6">Belongs to the FPP/GGPP synthase family.</text>
</comment>
<dbReference type="OrthoDB" id="9805316at2"/>
<keyword evidence="5" id="KW-0460">Magnesium</keyword>
<evidence type="ECO:0000256" key="6">
    <source>
        <dbReference type="RuleBase" id="RU004466"/>
    </source>
</evidence>
<dbReference type="RefSeq" id="WP_151168886.1">
    <property type="nucleotide sequence ID" value="NZ_WACR01000008.1"/>
</dbReference>
<dbReference type="CDD" id="cd00685">
    <property type="entry name" value="Trans_IPPS_HT"/>
    <property type="match status" value="1"/>
</dbReference>
<evidence type="ECO:0000256" key="1">
    <source>
        <dbReference type="ARBA" id="ARBA00001946"/>
    </source>
</evidence>
<comment type="caution">
    <text evidence="7">The sequence shown here is derived from an EMBL/GenBank/DDBJ whole genome shotgun (WGS) entry which is preliminary data.</text>
</comment>
<dbReference type="PROSITE" id="PS00723">
    <property type="entry name" value="POLYPRENYL_SYNTHASE_1"/>
    <property type="match status" value="1"/>
</dbReference>
<gene>
    <name evidence="7" type="ORF">F3059_10225</name>
</gene>
<evidence type="ECO:0000256" key="2">
    <source>
        <dbReference type="ARBA" id="ARBA00006706"/>
    </source>
</evidence>
<dbReference type="EMBL" id="WACR01000008">
    <property type="protein sequence ID" value="KAB1063436.1"/>
    <property type="molecule type" value="Genomic_DNA"/>
</dbReference>
<dbReference type="InterPro" id="IPR000092">
    <property type="entry name" value="Polyprenyl_synt"/>
</dbReference>
<dbReference type="Proteomes" id="UP000435357">
    <property type="component" value="Unassembled WGS sequence"/>
</dbReference>
<keyword evidence="4" id="KW-0479">Metal-binding</keyword>
<evidence type="ECO:0000256" key="3">
    <source>
        <dbReference type="ARBA" id="ARBA00022679"/>
    </source>
</evidence>
<dbReference type="Pfam" id="PF00348">
    <property type="entry name" value="polyprenyl_synt"/>
    <property type="match status" value="1"/>
</dbReference>
<accession>A0A6N6M2X5</accession>
<dbReference type="GO" id="GO:0004659">
    <property type="term" value="F:prenyltransferase activity"/>
    <property type="evidence" value="ECO:0007669"/>
    <property type="project" value="InterPro"/>
</dbReference>
<dbReference type="InterPro" id="IPR008949">
    <property type="entry name" value="Isoprenoid_synthase_dom_sf"/>
</dbReference>
<sequence length="327" mass="37008">MKLPKKVLEHIDLVEKSLKDKEYRSEPKGLYEPISYLLNLGGKRIRPALVMLGAEVFGKSGSDCVEQALAVEVFHNFTLMHDDIMDDAPLRRGEKTVHEKWNVNTAILSGDAMLIQAYQHLIKNIAADKAVELMEIFNQTALEVCEGQQFDMNFEKSDEVTVEKYIEMIRLKTAVLLGGALKIGAACADADPHEQSQLYSFGVELGVSFQILDDYLDVWGDPQLTGKRPGGDILANKKTFLLLTAMRDTSGSDRELLEKWLNEKDQDSRKIEVITELFEKMGLDNKAIELSRKYYQNAIGSLKKIDVPQDRKEVLLELAKQLVERNF</sequence>
<dbReference type="GO" id="GO:0008299">
    <property type="term" value="P:isoprenoid biosynthetic process"/>
    <property type="evidence" value="ECO:0007669"/>
    <property type="project" value="InterPro"/>
</dbReference>
<dbReference type="PROSITE" id="PS00444">
    <property type="entry name" value="POLYPRENYL_SYNTHASE_2"/>
    <property type="match status" value="1"/>
</dbReference>
<name>A0A6N6M2X5_9FLAO</name>
<dbReference type="AlphaFoldDB" id="A0A6N6M2X5"/>
<dbReference type="SFLD" id="SFLDG01017">
    <property type="entry name" value="Polyprenyl_Transferase_Like"/>
    <property type="match status" value="1"/>
</dbReference>
<dbReference type="SFLD" id="SFLDS00005">
    <property type="entry name" value="Isoprenoid_Synthase_Type_I"/>
    <property type="match status" value="1"/>
</dbReference>
<dbReference type="PANTHER" id="PTHR12001:SF85">
    <property type="entry name" value="SHORT CHAIN ISOPRENYL DIPHOSPHATE SYNTHASE"/>
    <property type="match status" value="1"/>
</dbReference>
<organism evidence="7 8">
    <name type="scientific">Salibacter halophilus</name>
    <dbReference type="NCBI Taxonomy" id="1803916"/>
    <lineage>
        <taxon>Bacteria</taxon>
        <taxon>Pseudomonadati</taxon>
        <taxon>Bacteroidota</taxon>
        <taxon>Flavobacteriia</taxon>
        <taxon>Flavobacteriales</taxon>
        <taxon>Salibacteraceae</taxon>
        <taxon>Salibacter</taxon>
    </lineage>
</organism>
<keyword evidence="3 6" id="KW-0808">Transferase</keyword>
<dbReference type="SUPFAM" id="SSF48576">
    <property type="entry name" value="Terpenoid synthases"/>
    <property type="match status" value="1"/>
</dbReference>
<dbReference type="InterPro" id="IPR033749">
    <property type="entry name" value="Polyprenyl_synt_CS"/>
</dbReference>
<keyword evidence="8" id="KW-1185">Reference proteome</keyword>
<dbReference type="PANTHER" id="PTHR12001">
    <property type="entry name" value="GERANYLGERANYL PYROPHOSPHATE SYNTHASE"/>
    <property type="match status" value="1"/>
</dbReference>
<evidence type="ECO:0000256" key="4">
    <source>
        <dbReference type="ARBA" id="ARBA00022723"/>
    </source>
</evidence>
<evidence type="ECO:0000313" key="7">
    <source>
        <dbReference type="EMBL" id="KAB1063436.1"/>
    </source>
</evidence>
<comment type="cofactor">
    <cofactor evidence="1">
        <name>Mg(2+)</name>
        <dbReference type="ChEBI" id="CHEBI:18420"/>
    </cofactor>
</comment>
<dbReference type="Gene3D" id="1.10.600.10">
    <property type="entry name" value="Farnesyl Diphosphate Synthase"/>
    <property type="match status" value="1"/>
</dbReference>